<gene>
    <name evidence="1" type="ORF">V6N11_006740</name>
</gene>
<dbReference type="EMBL" id="JBBPBN010000021">
    <property type="protein sequence ID" value="KAK9015642.1"/>
    <property type="molecule type" value="Genomic_DNA"/>
</dbReference>
<reference evidence="1 2" key="1">
    <citation type="journal article" date="2024" name="G3 (Bethesda)">
        <title>Genome assembly of Hibiscus sabdariffa L. provides insights into metabolisms of medicinal natural products.</title>
        <authorList>
            <person name="Kim T."/>
        </authorList>
    </citation>
    <scope>NUCLEOTIDE SEQUENCE [LARGE SCALE GENOMIC DNA]</scope>
    <source>
        <strain evidence="1">TK-2024</strain>
        <tissue evidence="1">Old leaves</tissue>
    </source>
</reference>
<keyword evidence="2" id="KW-1185">Reference proteome</keyword>
<comment type="caution">
    <text evidence="1">The sequence shown here is derived from an EMBL/GenBank/DDBJ whole genome shotgun (WGS) entry which is preliminary data.</text>
</comment>
<organism evidence="1 2">
    <name type="scientific">Hibiscus sabdariffa</name>
    <name type="common">roselle</name>
    <dbReference type="NCBI Taxonomy" id="183260"/>
    <lineage>
        <taxon>Eukaryota</taxon>
        <taxon>Viridiplantae</taxon>
        <taxon>Streptophyta</taxon>
        <taxon>Embryophyta</taxon>
        <taxon>Tracheophyta</taxon>
        <taxon>Spermatophyta</taxon>
        <taxon>Magnoliopsida</taxon>
        <taxon>eudicotyledons</taxon>
        <taxon>Gunneridae</taxon>
        <taxon>Pentapetalae</taxon>
        <taxon>rosids</taxon>
        <taxon>malvids</taxon>
        <taxon>Malvales</taxon>
        <taxon>Malvaceae</taxon>
        <taxon>Malvoideae</taxon>
        <taxon>Hibiscus</taxon>
    </lineage>
</organism>
<evidence type="ECO:0000313" key="2">
    <source>
        <dbReference type="Proteomes" id="UP001396334"/>
    </source>
</evidence>
<protein>
    <submittedName>
        <fullName evidence="1">Uncharacterized protein</fullName>
    </submittedName>
</protein>
<accession>A0ABR2RRP9</accession>
<sequence>MCNSQERCSIGEQKQGYWIPQESPARTTRASSPACCFFRDNFFGFTKKTSTILTQLNHLPNWKRIELHVKSSASEATSIGYHRDKSNHVWPKEKVNNLYTGADDGTSTSNNLKEKGICRNRFYNATCHYSSLGKLLRVEIDSPDLGVELVTVIENELKIGVQIGKGHSEFQILVARGINSKWGNMLANPNKDHVIYEGRRRCIYEGCISFELHG</sequence>
<dbReference type="Proteomes" id="UP001396334">
    <property type="component" value="Unassembled WGS sequence"/>
</dbReference>
<evidence type="ECO:0000313" key="1">
    <source>
        <dbReference type="EMBL" id="KAK9015642.1"/>
    </source>
</evidence>
<name>A0ABR2RRP9_9ROSI</name>
<proteinExistence type="predicted"/>